<proteinExistence type="predicted"/>
<name>A0A3B0SNR2_9ZZZZ</name>
<evidence type="ECO:0008006" key="2">
    <source>
        <dbReference type="Google" id="ProtNLM"/>
    </source>
</evidence>
<gene>
    <name evidence="1" type="ORF">MNBD_ALPHA01-1011</name>
</gene>
<dbReference type="EMBL" id="UOEJ01000275">
    <property type="protein sequence ID" value="VAW07455.1"/>
    <property type="molecule type" value="Genomic_DNA"/>
</dbReference>
<reference evidence="1" key="1">
    <citation type="submission" date="2018-06" db="EMBL/GenBank/DDBJ databases">
        <authorList>
            <person name="Zhirakovskaya E."/>
        </authorList>
    </citation>
    <scope>NUCLEOTIDE SEQUENCE</scope>
</reference>
<sequence length="118" mass="12913">MKKIILISSLVIGLAACDLMTDKSPAFGTCAQIAKSRLKHPASYEVTSVVEAEPLNGRVMVNINFAAWNDFKVPIPHNISCVFQADGTGDAANLIAIKWNGRPIRSHELDEIRQNLPK</sequence>
<organism evidence="1">
    <name type="scientific">hydrothermal vent metagenome</name>
    <dbReference type="NCBI Taxonomy" id="652676"/>
    <lineage>
        <taxon>unclassified sequences</taxon>
        <taxon>metagenomes</taxon>
        <taxon>ecological metagenomes</taxon>
    </lineage>
</organism>
<accession>A0A3B0SNR2</accession>
<evidence type="ECO:0000313" key="1">
    <source>
        <dbReference type="EMBL" id="VAW07455.1"/>
    </source>
</evidence>
<dbReference type="PROSITE" id="PS51257">
    <property type="entry name" value="PROKAR_LIPOPROTEIN"/>
    <property type="match status" value="1"/>
</dbReference>
<dbReference type="AlphaFoldDB" id="A0A3B0SNR2"/>
<protein>
    <recommendedName>
        <fullName evidence="2">Lipoprotein</fullName>
    </recommendedName>
</protein>